<feature type="compositionally biased region" description="Basic and acidic residues" evidence="1">
    <location>
        <begin position="50"/>
        <end position="62"/>
    </location>
</feature>
<feature type="chain" id="PRO_5013928626" evidence="2">
    <location>
        <begin position="28"/>
        <end position="73"/>
    </location>
</feature>
<sequence length="73" mass="8119">MAAALRSSCFCFVPLLIVLILFINTSADNSIEEAKQFQGLRNSTMMNRFSRNDEPTHEHAVDDPAAISSMVNM</sequence>
<evidence type="ECO:0000313" key="3">
    <source>
        <dbReference type="EMBL" id="PHT80394.1"/>
    </source>
</evidence>
<dbReference type="EMBL" id="AYRZ02000006">
    <property type="protein sequence ID" value="PHT80394.1"/>
    <property type="molecule type" value="Genomic_DNA"/>
</dbReference>
<reference evidence="3 4" key="1">
    <citation type="journal article" date="2014" name="Nat. Genet.">
        <title>Genome sequence of the hot pepper provides insights into the evolution of pungency in Capsicum species.</title>
        <authorList>
            <person name="Kim S."/>
            <person name="Park M."/>
            <person name="Yeom S.I."/>
            <person name="Kim Y.M."/>
            <person name="Lee J.M."/>
            <person name="Lee H.A."/>
            <person name="Seo E."/>
            <person name="Choi J."/>
            <person name="Cheong K."/>
            <person name="Kim K.T."/>
            <person name="Jung K."/>
            <person name="Lee G.W."/>
            <person name="Oh S.K."/>
            <person name="Bae C."/>
            <person name="Kim S.B."/>
            <person name="Lee H.Y."/>
            <person name="Kim S.Y."/>
            <person name="Kim M.S."/>
            <person name="Kang B.C."/>
            <person name="Jo Y.D."/>
            <person name="Yang H.B."/>
            <person name="Jeong H.J."/>
            <person name="Kang W.H."/>
            <person name="Kwon J.K."/>
            <person name="Shin C."/>
            <person name="Lim J.Y."/>
            <person name="Park J.H."/>
            <person name="Huh J.H."/>
            <person name="Kim J.S."/>
            <person name="Kim B.D."/>
            <person name="Cohen O."/>
            <person name="Paran I."/>
            <person name="Suh M.C."/>
            <person name="Lee S.B."/>
            <person name="Kim Y.K."/>
            <person name="Shin Y."/>
            <person name="Noh S.J."/>
            <person name="Park J."/>
            <person name="Seo Y.S."/>
            <person name="Kwon S.Y."/>
            <person name="Kim H.A."/>
            <person name="Park J.M."/>
            <person name="Kim H.J."/>
            <person name="Choi S.B."/>
            <person name="Bosland P.W."/>
            <person name="Reeves G."/>
            <person name="Jo S.H."/>
            <person name="Lee B.W."/>
            <person name="Cho H.T."/>
            <person name="Choi H.S."/>
            <person name="Lee M.S."/>
            <person name="Yu Y."/>
            <person name="Do Choi Y."/>
            <person name="Park B.S."/>
            <person name="van Deynze A."/>
            <person name="Ashrafi H."/>
            <person name="Hill T."/>
            <person name="Kim W.T."/>
            <person name="Pai H.S."/>
            <person name="Ahn H.K."/>
            <person name="Yeam I."/>
            <person name="Giovannoni J.J."/>
            <person name="Rose J.K."/>
            <person name="Sorensen I."/>
            <person name="Lee S.J."/>
            <person name="Kim R.W."/>
            <person name="Choi I.Y."/>
            <person name="Choi B.S."/>
            <person name="Lim J.S."/>
            <person name="Lee Y.H."/>
            <person name="Choi D."/>
        </authorList>
    </citation>
    <scope>NUCLEOTIDE SEQUENCE [LARGE SCALE GENOMIC DNA]</scope>
    <source>
        <strain evidence="4">cv. CM334</strain>
    </source>
</reference>
<keyword evidence="4" id="KW-1185">Reference proteome</keyword>
<dbReference type="AlphaFoldDB" id="A0A2G2ZEL5"/>
<dbReference type="Proteomes" id="UP000222542">
    <property type="component" value="Unassembled WGS sequence"/>
</dbReference>
<evidence type="ECO:0000256" key="2">
    <source>
        <dbReference type="SAM" id="SignalP"/>
    </source>
</evidence>
<reference evidence="3 4" key="2">
    <citation type="journal article" date="2017" name="Genome Biol.">
        <title>New reference genome sequences of hot pepper reveal the massive evolution of plant disease-resistance genes by retroduplication.</title>
        <authorList>
            <person name="Kim S."/>
            <person name="Park J."/>
            <person name="Yeom S.I."/>
            <person name="Kim Y.M."/>
            <person name="Seo E."/>
            <person name="Kim K.T."/>
            <person name="Kim M.S."/>
            <person name="Lee J.M."/>
            <person name="Cheong K."/>
            <person name="Shin H.S."/>
            <person name="Kim S.B."/>
            <person name="Han K."/>
            <person name="Lee J."/>
            <person name="Park M."/>
            <person name="Lee H.A."/>
            <person name="Lee H.Y."/>
            <person name="Lee Y."/>
            <person name="Oh S."/>
            <person name="Lee J.H."/>
            <person name="Choi E."/>
            <person name="Choi E."/>
            <person name="Lee S.E."/>
            <person name="Jeon J."/>
            <person name="Kim H."/>
            <person name="Choi G."/>
            <person name="Song H."/>
            <person name="Lee J."/>
            <person name="Lee S.C."/>
            <person name="Kwon J.K."/>
            <person name="Lee H.Y."/>
            <person name="Koo N."/>
            <person name="Hong Y."/>
            <person name="Kim R.W."/>
            <person name="Kang W.H."/>
            <person name="Huh J.H."/>
            <person name="Kang B.C."/>
            <person name="Yang T.J."/>
            <person name="Lee Y.H."/>
            <person name="Bennetzen J.L."/>
            <person name="Choi D."/>
        </authorList>
    </citation>
    <scope>NUCLEOTIDE SEQUENCE [LARGE SCALE GENOMIC DNA]</scope>
    <source>
        <strain evidence="4">cv. CM334</strain>
    </source>
</reference>
<feature type="signal peptide" evidence="2">
    <location>
        <begin position="1"/>
        <end position="27"/>
    </location>
</feature>
<evidence type="ECO:0000256" key="1">
    <source>
        <dbReference type="SAM" id="MobiDB-lite"/>
    </source>
</evidence>
<proteinExistence type="predicted"/>
<feature type="region of interest" description="Disordered" evidence="1">
    <location>
        <begin position="50"/>
        <end position="73"/>
    </location>
</feature>
<accession>A0A2G2ZEL5</accession>
<keyword evidence="2" id="KW-0732">Signal</keyword>
<dbReference type="Gramene" id="PHT80394">
    <property type="protein sequence ID" value="PHT80394"/>
    <property type="gene ID" value="T459_18446"/>
</dbReference>
<evidence type="ECO:0000313" key="4">
    <source>
        <dbReference type="Proteomes" id="UP000222542"/>
    </source>
</evidence>
<gene>
    <name evidence="3" type="ORF">T459_18446</name>
</gene>
<organism evidence="3 4">
    <name type="scientific">Capsicum annuum</name>
    <name type="common">Capsicum pepper</name>
    <dbReference type="NCBI Taxonomy" id="4072"/>
    <lineage>
        <taxon>Eukaryota</taxon>
        <taxon>Viridiplantae</taxon>
        <taxon>Streptophyta</taxon>
        <taxon>Embryophyta</taxon>
        <taxon>Tracheophyta</taxon>
        <taxon>Spermatophyta</taxon>
        <taxon>Magnoliopsida</taxon>
        <taxon>eudicotyledons</taxon>
        <taxon>Gunneridae</taxon>
        <taxon>Pentapetalae</taxon>
        <taxon>asterids</taxon>
        <taxon>lamiids</taxon>
        <taxon>Solanales</taxon>
        <taxon>Solanaceae</taxon>
        <taxon>Solanoideae</taxon>
        <taxon>Capsiceae</taxon>
        <taxon>Capsicum</taxon>
    </lineage>
</organism>
<name>A0A2G2ZEL5_CAPAN</name>
<protein>
    <submittedName>
        <fullName evidence="3">Uncharacterized protein</fullName>
    </submittedName>
</protein>
<comment type="caution">
    <text evidence="3">The sequence shown here is derived from an EMBL/GenBank/DDBJ whole genome shotgun (WGS) entry which is preliminary data.</text>
</comment>